<evidence type="ECO:0000256" key="4">
    <source>
        <dbReference type="ARBA" id="ARBA00022840"/>
    </source>
</evidence>
<dbReference type="InterPro" id="IPR000629">
    <property type="entry name" value="RNA-helicase_DEAD-box_CS"/>
</dbReference>
<keyword evidence="12" id="KW-1185">Reference proteome</keyword>
<dbReference type="PROSITE" id="PS00039">
    <property type="entry name" value="DEAD_ATP_HELICASE"/>
    <property type="match status" value="1"/>
</dbReference>
<proteinExistence type="inferred from homology"/>
<dbReference type="InterPro" id="IPR027417">
    <property type="entry name" value="P-loop_NTPase"/>
</dbReference>
<feature type="domain" description="Helicase ATP-binding" evidence="8">
    <location>
        <begin position="53"/>
        <end position="224"/>
    </location>
</feature>
<dbReference type="CDD" id="cd00268">
    <property type="entry name" value="DEADc"/>
    <property type="match status" value="1"/>
</dbReference>
<evidence type="ECO:0000256" key="3">
    <source>
        <dbReference type="ARBA" id="ARBA00022806"/>
    </source>
</evidence>
<dbReference type="InterPro" id="IPR001650">
    <property type="entry name" value="Helicase_C-like"/>
</dbReference>
<evidence type="ECO:0000256" key="5">
    <source>
        <dbReference type="ARBA" id="ARBA00038437"/>
    </source>
</evidence>
<dbReference type="GO" id="GO:0016787">
    <property type="term" value="F:hydrolase activity"/>
    <property type="evidence" value="ECO:0007669"/>
    <property type="project" value="UniProtKB-KW"/>
</dbReference>
<evidence type="ECO:0000259" key="9">
    <source>
        <dbReference type="PROSITE" id="PS51194"/>
    </source>
</evidence>
<dbReference type="SUPFAM" id="SSF52540">
    <property type="entry name" value="P-loop containing nucleoside triphosphate hydrolases"/>
    <property type="match status" value="1"/>
</dbReference>
<dbReference type="NCBIfam" id="NF008744">
    <property type="entry name" value="PRK11776.1"/>
    <property type="match status" value="1"/>
</dbReference>
<dbReference type="Gene3D" id="3.40.50.300">
    <property type="entry name" value="P-loop containing nucleotide triphosphate hydrolases"/>
    <property type="match status" value="2"/>
</dbReference>
<dbReference type="EC" id="3.6.4.13" evidence="11"/>
<keyword evidence="4 7" id="KW-0067">ATP-binding</keyword>
<dbReference type="Pfam" id="PF00271">
    <property type="entry name" value="Helicase_C"/>
    <property type="match status" value="1"/>
</dbReference>
<dbReference type="PANTHER" id="PTHR47959:SF1">
    <property type="entry name" value="ATP-DEPENDENT RNA HELICASE DBPA"/>
    <property type="match status" value="1"/>
</dbReference>
<feature type="domain" description="Helicase C-terminal" evidence="9">
    <location>
        <begin position="234"/>
        <end position="394"/>
    </location>
</feature>
<dbReference type="InterPro" id="IPR014014">
    <property type="entry name" value="RNA_helicase_DEAD_Q_motif"/>
</dbReference>
<organism evidence="11 12">
    <name type="scientific">Amphritea pacifica</name>
    <dbReference type="NCBI Taxonomy" id="2811233"/>
    <lineage>
        <taxon>Bacteria</taxon>
        <taxon>Pseudomonadati</taxon>
        <taxon>Pseudomonadota</taxon>
        <taxon>Gammaproteobacteria</taxon>
        <taxon>Oceanospirillales</taxon>
        <taxon>Oceanospirillaceae</taxon>
        <taxon>Amphritea</taxon>
    </lineage>
</organism>
<dbReference type="CDD" id="cd18787">
    <property type="entry name" value="SF2_C_DEAD"/>
    <property type="match status" value="1"/>
</dbReference>
<sequence length="478" mass="52513">MSRIGYTGGQFNSYPEYTVSDTSFSSLNLPPAMLSNLADLGYNEMTPIQAGSLPHALAGKDLIAKAKTGSGKTAAFAIGLLLQINQRDFGTQALVLCPTRELSTQVAQEIRRLARFKDNIKLVILCGGQSVGPQIGSLEHGAHIVVGTPGRIQDLIRKGKLDLSRCSTVVLDEADRMLDMGFYEQIEGVISNTPKQRQTLLFSATYPDGIKKLSADLQQDPVEVTVEAVHSTSQIEQSFYALEQTKKPEALARILSHFCPESTVIFCNTKDQCREVSDYLRNLGYFAAALHGDLEQRDRDQVLVQFANRSNTILIATDVAARGLDISDLSMVINYDLPRDPEIYVHRIGRTGRAGKEGMAISLYRDSEEYKLETISEYLSQTLETKSLSSLKKTSSGEPVKPVMRTLCIAGGRKDKIRPGDILGALTGEAGIDGSAVGKIDIYDYAAYVAVKREEARKAHSRLVDGKIKGRRFKVRML</sequence>
<evidence type="ECO:0000256" key="2">
    <source>
        <dbReference type="ARBA" id="ARBA00022801"/>
    </source>
</evidence>
<dbReference type="InterPro" id="IPR044742">
    <property type="entry name" value="DEAD/DEAH_RhlB"/>
</dbReference>
<dbReference type="PROSITE" id="PS51194">
    <property type="entry name" value="HELICASE_CTER"/>
    <property type="match status" value="1"/>
</dbReference>
<dbReference type="PROSITE" id="PS51192">
    <property type="entry name" value="HELICASE_ATP_BIND_1"/>
    <property type="match status" value="1"/>
</dbReference>
<dbReference type="Proteomes" id="UP000760472">
    <property type="component" value="Unassembled WGS sequence"/>
</dbReference>
<evidence type="ECO:0000313" key="12">
    <source>
        <dbReference type="Proteomes" id="UP000760472"/>
    </source>
</evidence>
<name>A0ABS2W3E7_9GAMM</name>
<dbReference type="GO" id="GO:0003724">
    <property type="term" value="F:RNA helicase activity"/>
    <property type="evidence" value="ECO:0007669"/>
    <property type="project" value="UniProtKB-EC"/>
</dbReference>
<comment type="similarity">
    <text evidence="5 7">Belongs to the DEAD box helicase family.</text>
</comment>
<comment type="caution">
    <text evidence="11">The sequence shown here is derived from an EMBL/GenBank/DDBJ whole genome shotgun (WGS) entry which is preliminary data.</text>
</comment>
<evidence type="ECO:0000259" key="8">
    <source>
        <dbReference type="PROSITE" id="PS51192"/>
    </source>
</evidence>
<dbReference type="Gene3D" id="3.30.70.330">
    <property type="match status" value="1"/>
</dbReference>
<evidence type="ECO:0000313" key="11">
    <source>
        <dbReference type="EMBL" id="MBN0986234.1"/>
    </source>
</evidence>
<dbReference type="InterPro" id="IPR012677">
    <property type="entry name" value="Nucleotide-bd_a/b_plait_sf"/>
</dbReference>
<accession>A0ABS2W3E7</accession>
<dbReference type="PROSITE" id="PS51195">
    <property type="entry name" value="Q_MOTIF"/>
    <property type="match status" value="1"/>
</dbReference>
<evidence type="ECO:0000256" key="6">
    <source>
        <dbReference type="PROSITE-ProRule" id="PRU00552"/>
    </source>
</evidence>
<dbReference type="InterPro" id="IPR005580">
    <property type="entry name" value="DbpA/CsdA_RNA-bd_dom"/>
</dbReference>
<reference evidence="11 12" key="1">
    <citation type="submission" date="2021-02" db="EMBL/GenBank/DDBJ databases">
        <title>A novel species of genus Amphritea isolated from a fishpond in China.</title>
        <authorList>
            <person name="Lu H."/>
        </authorList>
    </citation>
    <scope>NUCLEOTIDE SEQUENCE [LARGE SCALE GENOMIC DNA]</scope>
    <source>
        <strain evidence="11 12">RP18W</strain>
    </source>
</reference>
<keyword evidence="1 7" id="KW-0547">Nucleotide-binding</keyword>
<dbReference type="SMART" id="SM00490">
    <property type="entry name" value="HELICc"/>
    <property type="match status" value="1"/>
</dbReference>
<keyword evidence="3 7" id="KW-0347">Helicase</keyword>
<gene>
    <name evidence="11" type="primary">dbpA</name>
    <name evidence="11" type="ORF">JW498_02535</name>
</gene>
<evidence type="ECO:0000256" key="7">
    <source>
        <dbReference type="RuleBase" id="RU000492"/>
    </source>
</evidence>
<dbReference type="InterPro" id="IPR050079">
    <property type="entry name" value="DEAD_box_RNA_helicase"/>
</dbReference>
<dbReference type="PANTHER" id="PTHR47959">
    <property type="entry name" value="ATP-DEPENDENT RNA HELICASE RHLE-RELATED"/>
    <property type="match status" value="1"/>
</dbReference>
<dbReference type="InterPro" id="IPR011545">
    <property type="entry name" value="DEAD/DEAH_box_helicase_dom"/>
</dbReference>
<dbReference type="Pfam" id="PF00270">
    <property type="entry name" value="DEAD"/>
    <property type="match status" value="1"/>
</dbReference>
<dbReference type="Pfam" id="PF03880">
    <property type="entry name" value="DbpA"/>
    <property type="match status" value="1"/>
</dbReference>
<feature type="domain" description="DEAD-box RNA helicase Q" evidence="10">
    <location>
        <begin position="22"/>
        <end position="50"/>
    </location>
</feature>
<evidence type="ECO:0000259" key="10">
    <source>
        <dbReference type="PROSITE" id="PS51195"/>
    </source>
</evidence>
<evidence type="ECO:0000256" key="1">
    <source>
        <dbReference type="ARBA" id="ARBA00022741"/>
    </source>
</evidence>
<dbReference type="InterPro" id="IPR014001">
    <property type="entry name" value="Helicase_ATP-bd"/>
</dbReference>
<dbReference type="CDD" id="cd12501">
    <property type="entry name" value="RRM_EcDbpA_like"/>
    <property type="match status" value="1"/>
</dbReference>
<dbReference type="EMBL" id="JAFFZP010000003">
    <property type="protein sequence ID" value="MBN0986234.1"/>
    <property type="molecule type" value="Genomic_DNA"/>
</dbReference>
<dbReference type="SMART" id="SM00487">
    <property type="entry name" value="DEXDc"/>
    <property type="match status" value="1"/>
</dbReference>
<protein>
    <submittedName>
        <fullName evidence="11">ATP-dependent RNA helicase DbpA</fullName>
        <ecNumber evidence="11">3.6.4.13</ecNumber>
    </submittedName>
</protein>
<keyword evidence="2 7" id="KW-0378">Hydrolase</keyword>
<feature type="short sequence motif" description="Q motif" evidence="6">
    <location>
        <begin position="22"/>
        <end position="50"/>
    </location>
</feature>